<evidence type="ECO:0008006" key="3">
    <source>
        <dbReference type="Google" id="ProtNLM"/>
    </source>
</evidence>
<name>A0ABS1DGH5_9PROT</name>
<dbReference type="Proteomes" id="UP001296873">
    <property type="component" value="Unassembled WGS sequence"/>
</dbReference>
<sequence>MPEVLGPRADLSLTEDTEALRAVQGIAVEYNRIATTLSDQPEAYAPRFGRTAEGHTDPTPWCDGFGRAIRPRRRLWKRLLDTSRAEFRMIGPILAHASPATARAWLGPKAVNLSLPEGNPAPTIAAAVVTLRGYWVPDRAKASRSSR</sequence>
<gene>
    <name evidence="1" type="ORF">CKO28_16140</name>
</gene>
<protein>
    <recommendedName>
        <fullName evidence="3">Antitoxin Xre/MbcA/ParS-like toxin-binding domain-containing protein</fullName>
    </recommendedName>
</protein>
<dbReference type="InterPro" id="IPR011978">
    <property type="entry name" value="YgfB-like"/>
</dbReference>
<accession>A0ABS1DGH5</accession>
<proteinExistence type="predicted"/>
<dbReference type="NCBIfam" id="TIGR02292">
    <property type="entry name" value="ygfB_yecA"/>
    <property type="match status" value="1"/>
</dbReference>
<reference evidence="1 2" key="1">
    <citation type="journal article" date="2020" name="Microorganisms">
        <title>Osmotic Adaptation and Compatible Solute Biosynthesis of Phototrophic Bacteria as Revealed from Genome Analyses.</title>
        <authorList>
            <person name="Imhoff J.F."/>
            <person name="Rahn T."/>
            <person name="Kunzel S."/>
            <person name="Keller A."/>
            <person name="Neulinger S.C."/>
        </authorList>
    </citation>
    <scope>NUCLEOTIDE SEQUENCE [LARGE SCALE GENOMIC DNA]</scope>
    <source>
        <strain evidence="1 2">DSM 9895</strain>
    </source>
</reference>
<organism evidence="1 2">
    <name type="scientific">Rhodovibrio sodomensis</name>
    <dbReference type="NCBI Taxonomy" id="1088"/>
    <lineage>
        <taxon>Bacteria</taxon>
        <taxon>Pseudomonadati</taxon>
        <taxon>Pseudomonadota</taxon>
        <taxon>Alphaproteobacteria</taxon>
        <taxon>Rhodospirillales</taxon>
        <taxon>Rhodovibrionaceae</taxon>
        <taxon>Rhodovibrio</taxon>
    </lineage>
</organism>
<comment type="caution">
    <text evidence="1">The sequence shown here is derived from an EMBL/GenBank/DDBJ whole genome shotgun (WGS) entry which is preliminary data.</text>
</comment>
<evidence type="ECO:0000313" key="1">
    <source>
        <dbReference type="EMBL" id="MBK1669570.1"/>
    </source>
</evidence>
<keyword evidence="2" id="KW-1185">Reference proteome</keyword>
<evidence type="ECO:0000313" key="2">
    <source>
        <dbReference type="Proteomes" id="UP001296873"/>
    </source>
</evidence>
<dbReference type="EMBL" id="NRRL01000052">
    <property type="protein sequence ID" value="MBK1669570.1"/>
    <property type="molecule type" value="Genomic_DNA"/>
</dbReference>